<reference evidence="2 3" key="1">
    <citation type="submission" date="2023-04" db="EMBL/GenBank/DDBJ databases">
        <title>Genome Encyclopedia of Bacteria and Archaea VI: Functional Genomics of Type Strains.</title>
        <authorList>
            <person name="Whitman W."/>
        </authorList>
    </citation>
    <scope>NUCLEOTIDE SEQUENCE [LARGE SCALE GENOMIC DNA]</scope>
    <source>
        <strain evidence="2 3">SG_E_30_P1</strain>
    </source>
</reference>
<feature type="chain" id="PRO_5046783173" description="Peptidylprolyl isomerase" evidence="1">
    <location>
        <begin position="30"/>
        <end position="306"/>
    </location>
</feature>
<evidence type="ECO:0000313" key="2">
    <source>
        <dbReference type="EMBL" id="MDH6180867.1"/>
    </source>
</evidence>
<comment type="caution">
    <text evidence="2">The sequence shown here is derived from an EMBL/GenBank/DDBJ whole genome shotgun (WGS) entry which is preliminary data.</text>
</comment>
<dbReference type="SUPFAM" id="SSF54534">
    <property type="entry name" value="FKBP-like"/>
    <property type="match status" value="1"/>
</dbReference>
<evidence type="ECO:0000256" key="1">
    <source>
        <dbReference type="SAM" id="SignalP"/>
    </source>
</evidence>
<accession>A0ABT6KP55</accession>
<keyword evidence="1" id="KW-0732">Signal</keyword>
<dbReference type="EMBL" id="JARXVQ010000001">
    <property type="protein sequence ID" value="MDH6180867.1"/>
    <property type="molecule type" value="Genomic_DNA"/>
</dbReference>
<dbReference type="PROSITE" id="PS51257">
    <property type="entry name" value="PROKAR_LIPOPROTEIN"/>
    <property type="match status" value="1"/>
</dbReference>
<organism evidence="2 3">
    <name type="scientific">Antiquaquibacter oligotrophicus</name>
    <dbReference type="NCBI Taxonomy" id="2880260"/>
    <lineage>
        <taxon>Bacteria</taxon>
        <taxon>Bacillati</taxon>
        <taxon>Actinomycetota</taxon>
        <taxon>Actinomycetes</taxon>
        <taxon>Micrococcales</taxon>
        <taxon>Microbacteriaceae</taxon>
        <taxon>Antiquaquibacter</taxon>
    </lineage>
</organism>
<evidence type="ECO:0000313" key="3">
    <source>
        <dbReference type="Proteomes" id="UP001160142"/>
    </source>
</evidence>
<evidence type="ECO:0008006" key="4">
    <source>
        <dbReference type="Google" id="ProtNLM"/>
    </source>
</evidence>
<gene>
    <name evidence="2" type="ORF">M2152_001049</name>
</gene>
<name>A0ABT6KP55_9MICO</name>
<keyword evidence="3" id="KW-1185">Reference proteome</keyword>
<feature type="signal peptide" evidence="1">
    <location>
        <begin position="1"/>
        <end position="29"/>
    </location>
</feature>
<dbReference type="Proteomes" id="UP001160142">
    <property type="component" value="Unassembled WGS sequence"/>
</dbReference>
<proteinExistence type="predicted"/>
<dbReference type="RefSeq" id="WP_322133200.1">
    <property type="nucleotide sequence ID" value="NZ_CP085036.1"/>
</dbReference>
<protein>
    <recommendedName>
        <fullName evidence="4">Peptidylprolyl isomerase</fullName>
    </recommendedName>
</protein>
<sequence>MSVRTIAGVAVAGALLVSLTACSTPSADAACTPDEASKLVTATGEFGANPEVEFPTPLVAETTGVSTLIEGDGDPVPAGGSVVGTVSIYIGESGEALISGGPLVGVPILFPTKDFLFPFTDSLQCGSVGSRIVTTGSAADILSSTAAEEDYQLDPEQTLVVVTDIQSAYLGRANGADQLAQSGMPAIALAPSGQPGFTFPDGPAPTEFRTDVLKRGSGAEVEADDAVVLHFSAMEWGAETLLNSTWVGNNGIPVIVPLEGQDTGQSLLTAQVREAMVGQTVGSQVLIASPGDQTLVYVIDVLGIAE</sequence>